<dbReference type="AlphaFoldDB" id="A0A6A6ENY6"/>
<gene>
    <name evidence="3" type="ORF">K469DRAFT_745413</name>
</gene>
<sequence>MANRFCEKCIAFQQWPASTAEIWYRSARFPHWSTGTALETAAANGCHLCKLMRRALLKSERPDGETSLPDRQIYLSLALVDLAGRGLRIDVRIEPESLETAGRPKLDGAMKPGYSIVPEDAKNIMSGMGVDQFWIVDCEDGYEYYSGNREVSEAEFWALVNPYYAAQVELFPYKEQISAMLERCSALPDGSTGSDASVHLALSWLKTCMKEHKACKQFGGLVSDLPTRVVDVGPSDGTIPPRLYVSRPGQKAIYLTLSHRWGTSQICKTTKRRLEDFQRQLPMNELTDTFKDAIKITQKFGFRYLWIDSLCIVQDDEVDWRSEAPKMGAIYRHGILNLAAIDSDTQGCFRDRDGAVNRPCKINIKFPEKYIPVGHGGPIHAVAPPNLGPKKPSQGYRGPLDTRAWVLQEYILSCRTLNFGKKMISWSCPSMMASETLPEGAKLGDIGINDAGSFVQEFQNGLSGMKTQSKDAESKERPVFERSWFLTVEAYTRRDITFQTDRLTALAGLATQYKEAAGDEYLAGIWKENILDGLLWSVWARGCPSVSNTAAQKGDHGPYGERYTEFQAPSFSWASIKGFIRYFEQYAQDERVGQMHIAEVVDASVSPSHPSIVSYSYTGSVTLRSRLCKAIAVAANPFSIDWEIQRQSSVALEMTHAARKMEEMRSKPLSTTIAPKKDKEKTGSSELTDSPPAETSHPEPHQSDPSQLESNAPSDPHFTSPPAPKPDSRTSTPKPSSALNRNTSAPEPISASSTESSTPTSNPALLRQPSFTSFPTDLPREYLQAIDIPELLSSFSIRGDSVGIDARVLQRIGERAIDRADPQPSGAAMRVIDQQNITAATWPVHTLADMGGKTIGLWAPDVSDELGLSVGRRKILCLVIARRRRFVWCLGLVQNGEDVGEDVDENSKEYTRVGLAYINVEDYDNMDEKPVVTVKIV</sequence>
<dbReference type="Pfam" id="PF06985">
    <property type="entry name" value="HET"/>
    <property type="match status" value="1"/>
</dbReference>
<dbReference type="OrthoDB" id="5125733at2759"/>
<feature type="compositionally biased region" description="Low complexity" evidence="1">
    <location>
        <begin position="743"/>
        <end position="764"/>
    </location>
</feature>
<feature type="region of interest" description="Disordered" evidence="1">
    <location>
        <begin position="661"/>
        <end position="773"/>
    </location>
</feature>
<dbReference type="PANTHER" id="PTHR33112:SF8">
    <property type="entry name" value="HETEROKARYON INCOMPATIBILITY DOMAIN-CONTAINING PROTEIN"/>
    <property type="match status" value="1"/>
</dbReference>
<feature type="domain" description="Heterokaryon incompatibility" evidence="2">
    <location>
        <begin position="254"/>
        <end position="409"/>
    </location>
</feature>
<feature type="compositionally biased region" description="Polar residues" evidence="1">
    <location>
        <begin position="703"/>
        <end position="713"/>
    </location>
</feature>
<dbReference type="EMBL" id="ML994614">
    <property type="protein sequence ID" value="KAF2193001.1"/>
    <property type="molecule type" value="Genomic_DNA"/>
</dbReference>
<dbReference type="InterPro" id="IPR010730">
    <property type="entry name" value="HET"/>
</dbReference>
<dbReference type="PANTHER" id="PTHR33112">
    <property type="entry name" value="DOMAIN PROTEIN, PUTATIVE-RELATED"/>
    <property type="match status" value="1"/>
</dbReference>
<protein>
    <submittedName>
        <fullName evidence="3">HET-domain-containing protein</fullName>
    </submittedName>
</protein>
<keyword evidence="4" id="KW-1185">Reference proteome</keyword>
<evidence type="ECO:0000313" key="4">
    <source>
        <dbReference type="Proteomes" id="UP000800200"/>
    </source>
</evidence>
<dbReference type="Proteomes" id="UP000800200">
    <property type="component" value="Unassembled WGS sequence"/>
</dbReference>
<evidence type="ECO:0000256" key="1">
    <source>
        <dbReference type="SAM" id="MobiDB-lite"/>
    </source>
</evidence>
<evidence type="ECO:0000313" key="3">
    <source>
        <dbReference type="EMBL" id="KAF2193001.1"/>
    </source>
</evidence>
<evidence type="ECO:0000259" key="2">
    <source>
        <dbReference type="Pfam" id="PF06985"/>
    </source>
</evidence>
<name>A0A6A6ENY6_9PEZI</name>
<accession>A0A6A6ENY6</accession>
<proteinExistence type="predicted"/>
<feature type="compositionally biased region" description="Polar residues" evidence="1">
    <location>
        <begin position="729"/>
        <end position="742"/>
    </location>
</feature>
<organism evidence="3 4">
    <name type="scientific">Zopfia rhizophila CBS 207.26</name>
    <dbReference type="NCBI Taxonomy" id="1314779"/>
    <lineage>
        <taxon>Eukaryota</taxon>
        <taxon>Fungi</taxon>
        <taxon>Dikarya</taxon>
        <taxon>Ascomycota</taxon>
        <taxon>Pezizomycotina</taxon>
        <taxon>Dothideomycetes</taxon>
        <taxon>Dothideomycetes incertae sedis</taxon>
        <taxon>Zopfiaceae</taxon>
        <taxon>Zopfia</taxon>
    </lineage>
</organism>
<reference evidence="3" key="1">
    <citation type="journal article" date="2020" name="Stud. Mycol.">
        <title>101 Dothideomycetes genomes: a test case for predicting lifestyles and emergence of pathogens.</title>
        <authorList>
            <person name="Haridas S."/>
            <person name="Albert R."/>
            <person name="Binder M."/>
            <person name="Bloem J."/>
            <person name="Labutti K."/>
            <person name="Salamov A."/>
            <person name="Andreopoulos B."/>
            <person name="Baker S."/>
            <person name="Barry K."/>
            <person name="Bills G."/>
            <person name="Bluhm B."/>
            <person name="Cannon C."/>
            <person name="Castanera R."/>
            <person name="Culley D."/>
            <person name="Daum C."/>
            <person name="Ezra D."/>
            <person name="Gonzalez J."/>
            <person name="Henrissat B."/>
            <person name="Kuo A."/>
            <person name="Liang C."/>
            <person name="Lipzen A."/>
            <person name="Lutzoni F."/>
            <person name="Magnuson J."/>
            <person name="Mondo S."/>
            <person name="Nolan M."/>
            <person name="Ohm R."/>
            <person name="Pangilinan J."/>
            <person name="Park H.-J."/>
            <person name="Ramirez L."/>
            <person name="Alfaro M."/>
            <person name="Sun H."/>
            <person name="Tritt A."/>
            <person name="Yoshinaga Y."/>
            <person name="Zwiers L.-H."/>
            <person name="Turgeon B."/>
            <person name="Goodwin S."/>
            <person name="Spatafora J."/>
            <person name="Crous P."/>
            <person name="Grigoriev I."/>
        </authorList>
    </citation>
    <scope>NUCLEOTIDE SEQUENCE</scope>
    <source>
        <strain evidence="3">CBS 207.26</strain>
    </source>
</reference>